<dbReference type="InterPro" id="IPR009644">
    <property type="entry name" value="FKTN/MNN4/W02B3.4-1"/>
</dbReference>
<keyword evidence="4" id="KW-0472">Membrane</keyword>
<protein>
    <submittedName>
        <fullName evidence="6">Fukutin</fullName>
    </submittedName>
</protein>
<dbReference type="WBParaSite" id="PSAMB.scaffold2401size23408.g17660.t1">
    <property type="protein sequence ID" value="PSAMB.scaffold2401size23408.g17660.t1"/>
    <property type="gene ID" value="PSAMB.scaffold2401size23408.g17660"/>
</dbReference>
<name>A0A914VU21_9BILA</name>
<evidence type="ECO:0000256" key="1">
    <source>
        <dbReference type="ARBA" id="ARBA00004167"/>
    </source>
</evidence>
<reference evidence="6" key="1">
    <citation type="submission" date="2022-11" db="UniProtKB">
        <authorList>
            <consortium name="WormBaseParasite"/>
        </authorList>
    </citation>
    <scope>IDENTIFICATION</scope>
</reference>
<keyword evidence="3" id="KW-1133">Transmembrane helix</keyword>
<evidence type="ECO:0000256" key="4">
    <source>
        <dbReference type="ARBA" id="ARBA00023136"/>
    </source>
</evidence>
<accession>A0A914VU21</accession>
<dbReference type="GO" id="GO:0016020">
    <property type="term" value="C:membrane"/>
    <property type="evidence" value="ECO:0007669"/>
    <property type="project" value="UniProtKB-SubCell"/>
</dbReference>
<comment type="subcellular location">
    <subcellularLocation>
        <location evidence="1">Membrane</location>
        <topology evidence="1">Single-pass membrane protein</topology>
    </subcellularLocation>
</comment>
<dbReference type="PANTHER" id="PTHR15407:SF28">
    <property type="entry name" value="RIBITOL-5-PHOSPHATE TRANSFERASE FKTN"/>
    <property type="match status" value="1"/>
</dbReference>
<dbReference type="Proteomes" id="UP000887566">
    <property type="component" value="Unplaced"/>
</dbReference>
<evidence type="ECO:0000313" key="6">
    <source>
        <dbReference type="WBParaSite" id="PSAMB.scaffold2401size23408.g17660.t1"/>
    </source>
</evidence>
<dbReference type="PANTHER" id="PTHR15407">
    <property type="entry name" value="FUKUTIN-RELATED"/>
    <property type="match status" value="1"/>
</dbReference>
<keyword evidence="2" id="KW-0812">Transmembrane</keyword>
<proteinExistence type="predicted"/>
<evidence type="ECO:0000256" key="3">
    <source>
        <dbReference type="ARBA" id="ARBA00022989"/>
    </source>
</evidence>
<dbReference type="AlphaFoldDB" id="A0A914VU21"/>
<keyword evidence="5" id="KW-1185">Reference proteome</keyword>
<evidence type="ECO:0000313" key="5">
    <source>
        <dbReference type="Proteomes" id="UP000887566"/>
    </source>
</evidence>
<organism evidence="5 6">
    <name type="scientific">Plectus sambesii</name>
    <dbReference type="NCBI Taxonomy" id="2011161"/>
    <lineage>
        <taxon>Eukaryota</taxon>
        <taxon>Metazoa</taxon>
        <taxon>Ecdysozoa</taxon>
        <taxon>Nematoda</taxon>
        <taxon>Chromadorea</taxon>
        <taxon>Plectida</taxon>
        <taxon>Plectina</taxon>
        <taxon>Plectoidea</taxon>
        <taxon>Plectidae</taxon>
        <taxon>Plectus</taxon>
    </lineage>
</organism>
<evidence type="ECO:0000256" key="2">
    <source>
        <dbReference type="ARBA" id="ARBA00022692"/>
    </source>
</evidence>
<sequence>MTEAGIVFQNKQKSKVKILVRKLIDKTVDYQILLPYSGRVLRTEDHIVAFVRIESFSQVALNGSLLFIPSQPRLFLQRFKRGRFIDCMQPGNGESPIINKKSIQYLAKIRDFFEQFGAMFFLEGGTLLGWYRDCSIIEHTTDLDVSIPIEFYTEAFNRSIFTNDYFRIWKQYGRVNDSLEFVTFLGPFGQGEKLDIFFNYNMFNYSVVGGWAPPDYLLWFKLPKCIGFCSGDLYGRLFAVPCNIKEWLSATYGDDYMTKQAADWERKNGTYSGPQNAQIIGRYNKSDASKTFFHHPFYGT</sequence>